<dbReference type="RefSeq" id="WP_006501065.1">
    <property type="nucleotide sequence ID" value="NZ_CP011014.1"/>
</dbReference>
<evidence type="ECO:0000313" key="3">
    <source>
        <dbReference type="Proteomes" id="UP000003645"/>
    </source>
</evidence>
<dbReference type="Proteomes" id="UP000003645">
    <property type="component" value="Plasmid pLM1"/>
</dbReference>
<evidence type="ECO:0000256" key="1">
    <source>
        <dbReference type="SAM" id="MobiDB-lite"/>
    </source>
</evidence>
<feature type="region of interest" description="Disordered" evidence="1">
    <location>
        <begin position="472"/>
        <end position="514"/>
    </location>
</feature>
<gene>
    <name evidence="2" type="ORF">LBLM1_10985</name>
</gene>
<dbReference type="EMBL" id="CP011014">
    <property type="protein sequence ID" value="AJT51551.1"/>
    <property type="molecule type" value="Genomic_DNA"/>
</dbReference>
<feature type="compositionally biased region" description="Basic and acidic residues" evidence="1">
    <location>
        <begin position="498"/>
        <end position="514"/>
    </location>
</feature>
<organism evidence="2 3">
    <name type="scientific">Limosilactobacillus mucosae LM1</name>
    <dbReference type="NCBI Taxonomy" id="1130798"/>
    <lineage>
        <taxon>Bacteria</taxon>
        <taxon>Bacillati</taxon>
        <taxon>Bacillota</taxon>
        <taxon>Bacilli</taxon>
        <taxon>Lactobacillales</taxon>
        <taxon>Lactobacillaceae</taxon>
        <taxon>Limosilactobacillus</taxon>
    </lineage>
</organism>
<evidence type="ECO:0000313" key="2">
    <source>
        <dbReference type="EMBL" id="AJT51551.1"/>
    </source>
</evidence>
<proteinExistence type="predicted"/>
<keyword evidence="2" id="KW-0614">Plasmid</keyword>
<dbReference type="OrthoDB" id="2327407at2"/>
<geneLocation type="plasmid" evidence="2 3">
    <name>pLM1</name>
</geneLocation>
<evidence type="ECO:0008006" key="4">
    <source>
        <dbReference type="Google" id="ProtNLM"/>
    </source>
</evidence>
<feature type="region of interest" description="Disordered" evidence="1">
    <location>
        <begin position="26"/>
        <end position="45"/>
    </location>
</feature>
<feature type="compositionally biased region" description="Polar residues" evidence="1">
    <location>
        <begin position="472"/>
        <end position="487"/>
    </location>
</feature>
<protein>
    <recommendedName>
        <fullName evidence="4">Portal protein</fullName>
    </recommendedName>
</protein>
<dbReference type="HOGENOM" id="CLU_043031_0_0_9"/>
<sequence length="514" mass="58169">MARPRTVRGRQRMYERNINRVRQRNSEYASVLSDPKSRFQSTSSATTDKDNIKTYLERPYDNAEVIAATMREAYIKNGVISKVLDYYQSIPTYNYSIYPVLGNKQYQLENNLQQDYIDVAYGLNQYNIPFFASYFFKMTLIEGATFWYTIQDNTGIGYLKFPIEWCRISSLENGVYRYRLDMSKIKAEVVDSLPTEIQNAYKDYQSQSGLDDTTKWYNNKWYYLSDNAMAFTFDQNALFNGGIAISPFVSVLADSLSLDKAKDNVEIKDKLDTLRLIHSKIPVNSDGVPTINVKTAKIFDDQMRSRLPNGVIAVTSPSNVTNIPLTGSGNAGAYDTINKGMEQLFYDLGTSSGLFGSATTSSNIVKESVKKDANWVYTNFYPMIENYYNFVMTQIKTKSKIPWNIKFIRESNFTLKDDITNFKDQLAFGGSRMNYLAACGFNPIEIVSQLQFEQQVLDIDSLMVVKPTSNTISSKDSANGGSGNKTIKNPVRGQIGRPKTDNPTDDTDRLDGGA</sequence>
<dbReference type="AlphaFoldDB" id="A0A0D4CNU7"/>
<reference evidence="2 3" key="1">
    <citation type="journal article" date="2012" name="J. Bacteriol.">
        <title>Genome sequence of Lactobacillus mucosae LM1, isolated from piglet feces.</title>
        <authorList>
            <person name="Lee J.H."/>
            <person name="Valeriano V.D."/>
            <person name="Shin Y.R."/>
            <person name="Chae J.P."/>
            <person name="Kim G.B."/>
            <person name="Ham J.S."/>
            <person name="Chun J."/>
            <person name="Kang D.K."/>
        </authorList>
    </citation>
    <scope>NUCLEOTIDE SEQUENCE [LARGE SCALE GENOMIC DNA]</scope>
    <source>
        <strain evidence="2 3">LM1</strain>
        <plasmid evidence="2">pLM1</plasmid>
    </source>
</reference>
<keyword evidence="3" id="KW-1185">Reference proteome</keyword>
<dbReference type="KEGG" id="lmu:LBLM1_10985"/>
<accession>A0A0D4CNU7</accession>
<name>A0A0D4CNU7_LIMMU</name>